<dbReference type="Proteomes" id="UP000054321">
    <property type="component" value="Unassembled WGS sequence"/>
</dbReference>
<keyword evidence="2" id="KW-0732">Signal</keyword>
<dbReference type="STRING" id="913774.A0A0C3D5J6"/>
<dbReference type="OrthoDB" id="4490227at2759"/>
<sequence length="264" mass="27759">MLLACLISLILLLLACGSAAQTYPATVEFDVVFPLNDTYAPVPFFPIVFAIQNPQAAVPLLLNIEWSLERLGSTGGLLTGGLVDLTWANFSTDPYFVVLGTSYLSSIEGSYSVLWTLYSGNCSGSFGGFAKPGLSIASNYTRFTIKNGAQQPSLVTSPDTCPAQNVTFNITGTLPILDPIEYNNRDACAVISEPPPPANPCAIQVAMASSMSAYLSCITAPPAWSSNCTAPMNSSSLAVRSSFGGMGLTGVAAGAWLSLLFWVL</sequence>
<dbReference type="InParanoid" id="A0A0C3D5J6"/>
<feature type="domain" description="DUF7136" evidence="3">
    <location>
        <begin position="23"/>
        <end position="215"/>
    </location>
</feature>
<evidence type="ECO:0000256" key="1">
    <source>
        <dbReference type="SAM" id="Phobius"/>
    </source>
</evidence>
<name>A0A0C3D5J6_OIDMZ</name>
<evidence type="ECO:0000313" key="4">
    <source>
        <dbReference type="EMBL" id="KIM97152.1"/>
    </source>
</evidence>
<gene>
    <name evidence="4" type="ORF">OIDMADRAFT_32182</name>
</gene>
<accession>A0A0C3D5J6</accession>
<keyword evidence="1" id="KW-0472">Membrane</keyword>
<reference evidence="4 5" key="1">
    <citation type="submission" date="2014-04" db="EMBL/GenBank/DDBJ databases">
        <authorList>
            <consortium name="DOE Joint Genome Institute"/>
            <person name="Kuo A."/>
            <person name="Martino E."/>
            <person name="Perotto S."/>
            <person name="Kohler A."/>
            <person name="Nagy L.G."/>
            <person name="Floudas D."/>
            <person name="Copeland A."/>
            <person name="Barry K.W."/>
            <person name="Cichocki N."/>
            <person name="Veneault-Fourrey C."/>
            <person name="LaButti K."/>
            <person name="Lindquist E.A."/>
            <person name="Lipzen A."/>
            <person name="Lundell T."/>
            <person name="Morin E."/>
            <person name="Murat C."/>
            <person name="Sun H."/>
            <person name="Tunlid A."/>
            <person name="Henrissat B."/>
            <person name="Grigoriev I.V."/>
            <person name="Hibbett D.S."/>
            <person name="Martin F."/>
            <person name="Nordberg H.P."/>
            <person name="Cantor M.N."/>
            <person name="Hua S.X."/>
        </authorList>
    </citation>
    <scope>NUCLEOTIDE SEQUENCE [LARGE SCALE GENOMIC DNA]</scope>
    <source>
        <strain evidence="4 5">Zn</strain>
    </source>
</reference>
<feature type="chain" id="PRO_5002163265" description="DUF7136 domain-containing protein" evidence="2">
    <location>
        <begin position="21"/>
        <end position="264"/>
    </location>
</feature>
<dbReference type="EMBL" id="KN832882">
    <property type="protein sequence ID" value="KIM97152.1"/>
    <property type="molecule type" value="Genomic_DNA"/>
</dbReference>
<keyword evidence="1" id="KW-1133">Transmembrane helix</keyword>
<evidence type="ECO:0000256" key="2">
    <source>
        <dbReference type="SAM" id="SignalP"/>
    </source>
</evidence>
<dbReference type="AlphaFoldDB" id="A0A0C3D5J6"/>
<organism evidence="4 5">
    <name type="scientific">Oidiodendron maius (strain Zn)</name>
    <dbReference type="NCBI Taxonomy" id="913774"/>
    <lineage>
        <taxon>Eukaryota</taxon>
        <taxon>Fungi</taxon>
        <taxon>Dikarya</taxon>
        <taxon>Ascomycota</taxon>
        <taxon>Pezizomycotina</taxon>
        <taxon>Leotiomycetes</taxon>
        <taxon>Leotiomycetes incertae sedis</taxon>
        <taxon>Myxotrichaceae</taxon>
        <taxon>Oidiodendron</taxon>
    </lineage>
</organism>
<reference evidence="5" key="2">
    <citation type="submission" date="2015-01" db="EMBL/GenBank/DDBJ databases">
        <title>Evolutionary Origins and Diversification of the Mycorrhizal Mutualists.</title>
        <authorList>
            <consortium name="DOE Joint Genome Institute"/>
            <consortium name="Mycorrhizal Genomics Consortium"/>
            <person name="Kohler A."/>
            <person name="Kuo A."/>
            <person name="Nagy L.G."/>
            <person name="Floudas D."/>
            <person name="Copeland A."/>
            <person name="Barry K.W."/>
            <person name="Cichocki N."/>
            <person name="Veneault-Fourrey C."/>
            <person name="LaButti K."/>
            <person name="Lindquist E.A."/>
            <person name="Lipzen A."/>
            <person name="Lundell T."/>
            <person name="Morin E."/>
            <person name="Murat C."/>
            <person name="Riley R."/>
            <person name="Ohm R."/>
            <person name="Sun H."/>
            <person name="Tunlid A."/>
            <person name="Henrissat B."/>
            <person name="Grigoriev I.V."/>
            <person name="Hibbett D.S."/>
            <person name="Martin F."/>
        </authorList>
    </citation>
    <scope>NUCLEOTIDE SEQUENCE [LARGE SCALE GENOMIC DNA]</scope>
    <source>
        <strain evidence="5">Zn</strain>
    </source>
</reference>
<dbReference type="Pfam" id="PF23584">
    <property type="entry name" value="DUF7136"/>
    <property type="match status" value="1"/>
</dbReference>
<evidence type="ECO:0000313" key="5">
    <source>
        <dbReference type="Proteomes" id="UP000054321"/>
    </source>
</evidence>
<keyword evidence="5" id="KW-1185">Reference proteome</keyword>
<feature type="transmembrane region" description="Helical" evidence="1">
    <location>
        <begin position="243"/>
        <end position="263"/>
    </location>
</feature>
<evidence type="ECO:0000259" key="3">
    <source>
        <dbReference type="Pfam" id="PF23584"/>
    </source>
</evidence>
<proteinExistence type="predicted"/>
<dbReference type="HOGENOM" id="CLU_058866_1_0_1"/>
<feature type="signal peptide" evidence="2">
    <location>
        <begin position="1"/>
        <end position="20"/>
    </location>
</feature>
<dbReference type="InterPro" id="IPR055560">
    <property type="entry name" value="DUF7136"/>
</dbReference>
<keyword evidence="1" id="KW-0812">Transmembrane</keyword>
<protein>
    <recommendedName>
        <fullName evidence="3">DUF7136 domain-containing protein</fullName>
    </recommendedName>
</protein>